<comment type="caution">
    <text evidence="2">The sequence shown here is derived from an EMBL/GenBank/DDBJ whole genome shotgun (WGS) entry which is preliminary data.</text>
</comment>
<gene>
    <name evidence="2" type="ORF">QBC37DRAFT_442450</name>
</gene>
<evidence type="ECO:0000313" key="3">
    <source>
        <dbReference type="Proteomes" id="UP001301769"/>
    </source>
</evidence>
<feature type="region of interest" description="Disordered" evidence="1">
    <location>
        <begin position="196"/>
        <end position="215"/>
    </location>
</feature>
<feature type="compositionally biased region" description="Polar residues" evidence="1">
    <location>
        <begin position="127"/>
        <end position="144"/>
    </location>
</feature>
<organism evidence="2 3">
    <name type="scientific">Rhypophila decipiens</name>
    <dbReference type="NCBI Taxonomy" id="261697"/>
    <lineage>
        <taxon>Eukaryota</taxon>
        <taxon>Fungi</taxon>
        <taxon>Dikarya</taxon>
        <taxon>Ascomycota</taxon>
        <taxon>Pezizomycotina</taxon>
        <taxon>Sordariomycetes</taxon>
        <taxon>Sordariomycetidae</taxon>
        <taxon>Sordariales</taxon>
        <taxon>Naviculisporaceae</taxon>
        <taxon>Rhypophila</taxon>
    </lineage>
</organism>
<keyword evidence="3" id="KW-1185">Reference proteome</keyword>
<dbReference type="AlphaFoldDB" id="A0AAN7B7G8"/>
<protein>
    <submittedName>
        <fullName evidence="2">Uncharacterized protein</fullName>
    </submittedName>
</protein>
<reference evidence="2" key="1">
    <citation type="journal article" date="2023" name="Mol. Phylogenet. Evol.">
        <title>Genome-scale phylogeny and comparative genomics of the fungal order Sordariales.</title>
        <authorList>
            <person name="Hensen N."/>
            <person name="Bonometti L."/>
            <person name="Westerberg I."/>
            <person name="Brannstrom I.O."/>
            <person name="Guillou S."/>
            <person name="Cros-Aarteil S."/>
            <person name="Calhoun S."/>
            <person name="Haridas S."/>
            <person name="Kuo A."/>
            <person name="Mondo S."/>
            <person name="Pangilinan J."/>
            <person name="Riley R."/>
            <person name="LaButti K."/>
            <person name="Andreopoulos B."/>
            <person name="Lipzen A."/>
            <person name="Chen C."/>
            <person name="Yan M."/>
            <person name="Daum C."/>
            <person name="Ng V."/>
            <person name="Clum A."/>
            <person name="Steindorff A."/>
            <person name="Ohm R.A."/>
            <person name="Martin F."/>
            <person name="Silar P."/>
            <person name="Natvig D.O."/>
            <person name="Lalanne C."/>
            <person name="Gautier V."/>
            <person name="Ament-Velasquez S.L."/>
            <person name="Kruys A."/>
            <person name="Hutchinson M.I."/>
            <person name="Powell A.J."/>
            <person name="Barry K."/>
            <person name="Miller A.N."/>
            <person name="Grigoriev I.V."/>
            <person name="Debuchy R."/>
            <person name="Gladieux P."/>
            <person name="Hiltunen Thoren M."/>
            <person name="Johannesson H."/>
        </authorList>
    </citation>
    <scope>NUCLEOTIDE SEQUENCE</scope>
    <source>
        <strain evidence="2">PSN293</strain>
    </source>
</reference>
<feature type="compositionally biased region" description="Basic and acidic residues" evidence="1">
    <location>
        <begin position="27"/>
        <end position="36"/>
    </location>
</feature>
<feature type="compositionally biased region" description="Polar residues" evidence="1">
    <location>
        <begin position="14"/>
        <end position="26"/>
    </location>
</feature>
<reference evidence="2" key="2">
    <citation type="submission" date="2023-05" db="EMBL/GenBank/DDBJ databases">
        <authorList>
            <consortium name="Lawrence Berkeley National Laboratory"/>
            <person name="Steindorff A."/>
            <person name="Hensen N."/>
            <person name="Bonometti L."/>
            <person name="Westerberg I."/>
            <person name="Brannstrom I.O."/>
            <person name="Guillou S."/>
            <person name="Cros-Aarteil S."/>
            <person name="Calhoun S."/>
            <person name="Haridas S."/>
            <person name="Kuo A."/>
            <person name="Mondo S."/>
            <person name="Pangilinan J."/>
            <person name="Riley R."/>
            <person name="Labutti K."/>
            <person name="Andreopoulos B."/>
            <person name="Lipzen A."/>
            <person name="Chen C."/>
            <person name="Yanf M."/>
            <person name="Daum C."/>
            <person name="Ng V."/>
            <person name="Clum A."/>
            <person name="Ohm R."/>
            <person name="Martin F."/>
            <person name="Silar P."/>
            <person name="Natvig D."/>
            <person name="Lalanne C."/>
            <person name="Gautier V."/>
            <person name="Ament-Velasquez S.L."/>
            <person name="Kruys A."/>
            <person name="Hutchinson M.I."/>
            <person name="Powell A.J."/>
            <person name="Barry K."/>
            <person name="Miller A.N."/>
            <person name="Grigoriev I.V."/>
            <person name="Debuchy R."/>
            <person name="Gladieux P."/>
            <person name="Thoren M.H."/>
            <person name="Johannesson H."/>
        </authorList>
    </citation>
    <scope>NUCLEOTIDE SEQUENCE</scope>
    <source>
        <strain evidence="2">PSN293</strain>
    </source>
</reference>
<evidence type="ECO:0000256" key="1">
    <source>
        <dbReference type="SAM" id="MobiDB-lite"/>
    </source>
</evidence>
<sequence>MDGDASGKRKDRSGSATSRGVSTNDRSATDIRRQLDPSRSGPQSGSSAERRTYSRSSRSSASQASSSRRPSGSSNGSSSLGSKGKGEGKGKESMTRQDSLSQGALGTAGDLESGPSRYGDEFPWPGSSENAAYSTVDYTNSSWEFSRPGPPAPLTPPTLSDPIFPFESRRPSYAVSIPPELDGGFMHEANADYMAGSSSADIPSSSPPSMTDYPRRRSYTRSVPIGIPTPTTSASSSGETITSPYTFAPSSFPPSGPIFPPPPPGSDLPYDYQFVGGPGGPGVFYSEEVVDLHGETLSAVDDAGHSWTRHTRVYGGGACLACIGAGGEGGFYGDKVPLEDRR</sequence>
<proteinExistence type="predicted"/>
<dbReference type="Proteomes" id="UP001301769">
    <property type="component" value="Unassembled WGS sequence"/>
</dbReference>
<dbReference type="EMBL" id="MU858162">
    <property type="protein sequence ID" value="KAK4210925.1"/>
    <property type="molecule type" value="Genomic_DNA"/>
</dbReference>
<feature type="region of interest" description="Disordered" evidence="1">
    <location>
        <begin position="220"/>
        <end position="239"/>
    </location>
</feature>
<feature type="compositionally biased region" description="Low complexity" evidence="1">
    <location>
        <begin position="197"/>
        <end position="209"/>
    </location>
</feature>
<accession>A0AAN7B7G8</accession>
<feature type="compositionally biased region" description="Polar residues" evidence="1">
    <location>
        <begin position="229"/>
        <end position="239"/>
    </location>
</feature>
<feature type="compositionally biased region" description="Basic and acidic residues" evidence="1">
    <location>
        <begin position="84"/>
        <end position="95"/>
    </location>
</feature>
<name>A0AAN7B7G8_9PEZI</name>
<feature type="compositionally biased region" description="Low complexity" evidence="1">
    <location>
        <begin position="54"/>
        <end position="82"/>
    </location>
</feature>
<evidence type="ECO:0000313" key="2">
    <source>
        <dbReference type="EMBL" id="KAK4210925.1"/>
    </source>
</evidence>
<feature type="region of interest" description="Disordered" evidence="1">
    <location>
        <begin position="1"/>
        <end position="165"/>
    </location>
</feature>